<evidence type="ECO:0000256" key="1">
    <source>
        <dbReference type="ARBA" id="ARBA00001933"/>
    </source>
</evidence>
<comment type="cofactor">
    <cofactor evidence="1 7">
        <name>pyridoxal 5'-phosphate</name>
        <dbReference type="ChEBI" id="CHEBI:597326"/>
    </cofactor>
</comment>
<dbReference type="Pfam" id="PF00155">
    <property type="entry name" value="Aminotran_1_2"/>
    <property type="match status" value="1"/>
</dbReference>
<keyword evidence="3 7" id="KW-0032">Aminotransferase</keyword>
<dbReference type="CDD" id="cd00609">
    <property type="entry name" value="AAT_like"/>
    <property type="match status" value="1"/>
</dbReference>
<dbReference type="EC" id="2.6.1.-" evidence="7"/>
<evidence type="ECO:0000256" key="4">
    <source>
        <dbReference type="ARBA" id="ARBA00022679"/>
    </source>
</evidence>
<dbReference type="PROSITE" id="PS00105">
    <property type="entry name" value="AA_TRANSFER_CLASS_1"/>
    <property type="match status" value="1"/>
</dbReference>
<dbReference type="AlphaFoldDB" id="A0A8J7M4P3"/>
<dbReference type="Proteomes" id="UP000655420">
    <property type="component" value="Unassembled WGS sequence"/>
</dbReference>
<keyword evidence="5" id="KW-0663">Pyridoxal phosphate</keyword>
<protein>
    <recommendedName>
        <fullName evidence="7">Aminotransferase</fullName>
        <ecNumber evidence="7">2.6.1.-</ecNumber>
    </recommendedName>
</protein>
<dbReference type="GO" id="GO:0030170">
    <property type="term" value="F:pyridoxal phosphate binding"/>
    <property type="evidence" value="ECO:0007669"/>
    <property type="project" value="InterPro"/>
</dbReference>
<evidence type="ECO:0000313" key="9">
    <source>
        <dbReference type="EMBL" id="MBK0397980.1"/>
    </source>
</evidence>
<comment type="caution">
    <text evidence="9">The sequence shown here is derived from an EMBL/GenBank/DDBJ whole genome shotgun (WGS) entry which is preliminary data.</text>
</comment>
<dbReference type="InterPro" id="IPR004839">
    <property type="entry name" value="Aminotransferase_I/II_large"/>
</dbReference>
<dbReference type="SUPFAM" id="SSF53383">
    <property type="entry name" value="PLP-dependent transferases"/>
    <property type="match status" value="1"/>
</dbReference>
<dbReference type="GO" id="GO:0004069">
    <property type="term" value="F:L-aspartate:2-oxoglutarate aminotransferase activity"/>
    <property type="evidence" value="ECO:0007669"/>
    <property type="project" value="UniProtKB-EC"/>
</dbReference>
<evidence type="ECO:0000256" key="2">
    <source>
        <dbReference type="ARBA" id="ARBA00007441"/>
    </source>
</evidence>
<evidence type="ECO:0000256" key="7">
    <source>
        <dbReference type="RuleBase" id="RU000481"/>
    </source>
</evidence>
<gene>
    <name evidence="9" type="ORF">H0I76_02155</name>
</gene>
<evidence type="ECO:0000256" key="3">
    <source>
        <dbReference type="ARBA" id="ARBA00022576"/>
    </source>
</evidence>
<reference evidence="9" key="1">
    <citation type="submission" date="2020-12" db="EMBL/GenBank/DDBJ databases">
        <title>Bacterial taxonomy.</title>
        <authorList>
            <person name="Pan X."/>
        </authorList>
    </citation>
    <scope>NUCLEOTIDE SEQUENCE</scope>
    <source>
        <strain evidence="9">M0105</strain>
    </source>
</reference>
<dbReference type="InterPro" id="IPR050596">
    <property type="entry name" value="AspAT/PAT-like"/>
</dbReference>
<dbReference type="Gene3D" id="3.40.640.10">
    <property type="entry name" value="Type I PLP-dependent aspartate aminotransferase-like (Major domain)"/>
    <property type="match status" value="1"/>
</dbReference>
<dbReference type="InterPro" id="IPR015421">
    <property type="entry name" value="PyrdxlP-dep_Trfase_major"/>
</dbReference>
<dbReference type="PANTHER" id="PTHR46383">
    <property type="entry name" value="ASPARTATE AMINOTRANSFERASE"/>
    <property type="match status" value="1"/>
</dbReference>
<organism evidence="9 10">
    <name type="scientific">Thermohalobaculum xanthum</name>
    <dbReference type="NCBI Taxonomy" id="2753746"/>
    <lineage>
        <taxon>Bacteria</taxon>
        <taxon>Pseudomonadati</taxon>
        <taxon>Pseudomonadota</taxon>
        <taxon>Alphaproteobacteria</taxon>
        <taxon>Rhodobacterales</taxon>
        <taxon>Paracoccaceae</taxon>
        <taxon>Thermohalobaculum</taxon>
    </lineage>
</organism>
<sequence length="395" mass="41679">MKISRRSQTAPFIAMDVLAEAGRAEAEGRHVIHLEVGEPAHGAPQAAREAVARAIRDGVGLGYTGGLGLPRLREALSGLYMARYGVSVDPERIVVTAGSSAGFVLSFLALFDAGARVAIADPGYPCYRNILQALDLSPVRLAAGPATRFQPTPELLAEAGPIDGLLVASPANPTGTMIDRDEMAALIGYCDAAGAPLISDEIYHGITYEAPAVSALELTDEVVVINSFSKFHAMTGWRVGWMVVPHDMVRTVQNLAQNLFICAPHLGQIAALAAMSADGEAEVAGHLAQYRANRAALIPALERLGFRDIAPADGAFYAYARLPEGWEDSRAFCARLLAEHDVAATPGLDFDPERGAGTVRFSFARSGTEIAEGIARLEQMIAAGPRPEKASAPAG</sequence>
<dbReference type="GO" id="GO:0006520">
    <property type="term" value="P:amino acid metabolic process"/>
    <property type="evidence" value="ECO:0007669"/>
    <property type="project" value="InterPro"/>
</dbReference>
<evidence type="ECO:0000259" key="8">
    <source>
        <dbReference type="Pfam" id="PF00155"/>
    </source>
</evidence>
<feature type="domain" description="Aminotransferase class I/classII large" evidence="8">
    <location>
        <begin position="30"/>
        <end position="376"/>
    </location>
</feature>
<proteinExistence type="inferred from homology"/>
<evidence type="ECO:0000256" key="6">
    <source>
        <dbReference type="ARBA" id="ARBA00049185"/>
    </source>
</evidence>
<accession>A0A8J7M4P3</accession>
<comment type="catalytic activity">
    <reaction evidence="6">
        <text>L-aspartate + 2-oxoglutarate = oxaloacetate + L-glutamate</text>
        <dbReference type="Rhea" id="RHEA:21824"/>
        <dbReference type="ChEBI" id="CHEBI:16452"/>
        <dbReference type="ChEBI" id="CHEBI:16810"/>
        <dbReference type="ChEBI" id="CHEBI:29985"/>
        <dbReference type="ChEBI" id="CHEBI:29991"/>
        <dbReference type="EC" id="2.6.1.1"/>
    </reaction>
</comment>
<comment type="similarity">
    <text evidence="2 7">Belongs to the class-I pyridoxal-phosphate-dependent aminotransferase family.</text>
</comment>
<dbReference type="InterPro" id="IPR004838">
    <property type="entry name" value="NHTrfase_class1_PyrdxlP-BS"/>
</dbReference>
<evidence type="ECO:0000313" key="10">
    <source>
        <dbReference type="Proteomes" id="UP000655420"/>
    </source>
</evidence>
<keyword evidence="4 7" id="KW-0808">Transferase</keyword>
<dbReference type="InterPro" id="IPR015424">
    <property type="entry name" value="PyrdxlP-dep_Trfase"/>
</dbReference>
<name>A0A8J7M4P3_9RHOB</name>
<evidence type="ECO:0000256" key="5">
    <source>
        <dbReference type="ARBA" id="ARBA00022898"/>
    </source>
</evidence>
<dbReference type="PANTHER" id="PTHR46383:SF2">
    <property type="entry name" value="AMINOTRANSFERASE"/>
    <property type="match status" value="1"/>
</dbReference>
<dbReference type="EMBL" id="JAEHHL010000001">
    <property type="protein sequence ID" value="MBK0397980.1"/>
    <property type="molecule type" value="Genomic_DNA"/>
</dbReference>
<keyword evidence="10" id="KW-1185">Reference proteome</keyword>